<dbReference type="EMBL" id="FSRE01000001">
    <property type="protein sequence ID" value="SIN69058.1"/>
    <property type="molecule type" value="Genomic_DNA"/>
</dbReference>
<name>A0A1N6DE28_9GAMM</name>
<dbReference type="OrthoDB" id="1226308at2"/>
<sequence>MINTLAQHRQNEDREGFFAVLNEFLPKLKKYVANRLRTAVRKGWVPRGMYDPMDIVDEVYLEVYEQFDDSVTPEKLRVLIFRLADQKLEAIIEHERAHMKDLSIEALAAKELKELEEHITADAEGEVVFVEDLDDISYHQDDYKPKVYLLDEGFEEELVEVLDLPREILGDREKRQILAQTYQNLPTLSRIILDLRTRGGLVIKEIAEVRGMAVDDVEKVMAAIKDRFHRALGLK</sequence>
<dbReference type="SUPFAM" id="SSF88659">
    <property type="entry name" value="Sigma3 and sigma4 domains of RNA polymerase sigma factors"/>
    <property type="match status" value="1"/>
</dbReference>
<reference evidence="1 2" key="1">
    <citation type="submission" date="2016-11" db="EMBL/GenBank/DDBJ databases">
        <authorList>
            <person name="Jaros S."/>
            <person name="Januszkiewicz K."/>
            <person name="Wedrychowicz H."/>
        </authorList>
    </citation>
    <scope>NUCLEOTIDE SEQUENCE [LARGE SCALE GENOMIC DNA]</scope>
    <source>
        <strain evidence="1 2">DSM 17737</strain>
    </source>
</reference>
<evidence type="ECO:0008006" key="3">
    <source>
        <dbReference type="Google" id="ProtNLM"/>
    </source>
</evidence>
<dbReference type="STRING" id="364032.SAMN05443662_0075"/>
<evidence type="ECO:0000313" key="1">
    <source>
        <dbReference type="EMBL" id="SIN69058.1"/>
    </source>
</evidence>
<dbReference type="InterPro" id="IPR013324">
    <property type="entry name" value="RNA_pol_sigma_r3/r4-like"/>
</dbReference>
<dbReference type="RefSeq" id="WP_074200427.1">
    <property type="nucleotide sequence ID" value="NZ_FSRE01000001.1"/>
</dbReference>
<keyword evidence="2" id="KW-1185">Reference proteome</keyword>
<gene>
    <name evidence="1" type="ORF">SAMN05443662_0075</name>
</gene>
<dbReference type="AlphaFoldDB" id="A0A1N6DE28"/>
<protein>
    <recommendedName>
        <fullName evidence="3">RNA polymerase sigma factor, sigma-70 family</fullName>
    </recommendedName>
</protein>
<proteinExistence type="predicted"/>
<accession>A0A1N6DE28</accession>
<organism evidence="1 2">
    <name type="scientific">Sulfurivirga caldicuralii</name>
    <dbReference type="NCBI Taxonomy" id="364032"/>
    <lineage>
        <taxon>Bacteria</taxon>
        <taxon>Pseudomonadati</taxon>
        <taxon>Pseudomonadota</taxon>
        <taxon>Gammaproteobacteria</taxon>
        <taxon>Thiotrichales</taxon>
        <taxon>Piscirickettsiaceae</taxon>
        <taxon>Sulfurivirga</taxon>
    </lineage>
</organism>
<dbReference type="Proteomes" id="UP000198461">
    <property type="component" value="Unassembled WGS sequence"/>
</dbReference>
<evidence type="ECO:0000313" key="2">
    <source>
        <dbReference type="Proteomes" id="UP000198461"/>
    </source>
</evidence>